<keyword evidence="4 5" id="KW-0720">Serine protease</keyword>
<dbReference type="PANTHER" id="PTHR43806:SF14">
    <property type="entry name" value="TRIPEPTIDYL-PEPTIDASE 2"/>
    <property type="match status" value="1"/>
</dbReference>
<evidence type="ECO:0000256" key="1">
    <source>
        <dbReference type="ARBA" id="ARBA00011073"/>
    </source>
</evidence>
<dbReference type="InterPro" id="IPR036852">
    <property type="entry name" value="Peptidase_S8/S53_dom_sf"/>
</dbReference>
<organism evidence="7 8">
    <name type="scientific">Coccomyxa subellipsoidea</name>
    <dbReference type="NCBI Taxonomy" id="248742"/>
    <lineage>
        <taxon>Eukaryota</taxon>
        <taxon>Viridiplantae</taxon>
        <taxon>Chlorophyta</taxon>
        <taxon>core chlorophytes</taxon>
        <taxon>Trebouxiophyceae</taxon>
        <taxon>Trebouxiophyceae incertae sedis</taxon>
        <taxon>Coccomyxaceae</taxon>
        <taxon>Coccomyxa</taxon>
    </lineage>
</organism>
<dbReference type="Gene3D" id="3.40.50.200">
    <property type="entry name" value="Peptidase S8/S53 domain"/>
    <property type="match status" value="1"/>
</dbReference>
<evidence type="ECO:0000256" key="4">
    <source>
        <dbReference type="ARBA" id="ARBA00022825"/>
    </source>
</evidence>
<dbReference type="InterPro" id="IPR015500">
    <property type="entry name" value="Peptidase_S8_subtilisin-rel"/>
</dbReference>
<evidence type="ECO:0000256" key="3">
    <source>
        <dbReference type="ARBA" id="ARBA00022801"/>
    </source>
</evidence>
<dbReference type="CDD" id="cd04077">
    <property type="entry name" value="Peptidases_S8_PCSK9_ProteinaseK_like"/>
    <property type="match status" value="1"/>
</dbReference>
<comment type="similarity">
    <text evidence="1 5">Belongs to the peptidase S8 family.</text>
</comment>
<reference evidence="7 8" key="1">
    <citation type="journal article" date="2024" name="Nat. Commun.">
        <title>Phylogenomics reveals the evolutionary origins of lichenization in chlorophyte algae.</title>
        <authorList>
            <person name="Puginier C."/>
            <person name="Libourel C."/>
            <person name="Otte J."/>
            <person name="Skaloud P."/>
            <person name="Haon M."/>
            <person name="Grisel S."/>
            <person name="Petersen M."/>
            <person name="Berrin J.G."/>
            <person name="Delaux P.M."/>
            <person name="Dal Grande F."/>
            <person name="Keller J."/>
        </authorList>
    </citation>
    <scope>NUCLEOTIDE SEQUENCE [LARGE SCALE GENOMIC DNA]</scope>
    <source>
        <strain evidence="7 8">SAG 216-7</strain>
    </source>
</reference>
<evidence type="ECO:0000256" key="5">
    <source>
        <dbReference type="PROSITE-ProRule" id="PRU01240"/>
    </source>
</evidence>
<evidence type="ECO:0000313" key="7">
    <source>
        <dbReference type="EMBL" id="KAK9902768.1"/>
    </source>
</evidence>
<evidence type="ECO:0000313" key="8">
    <source>
        <dbReference type="Proteomes" id="UP001491310"/>
    </source>
</evidence>
<dbReference type="InterPro" id="IPR022398">
    <property type="entry name" value="Peptidase_S8_His-AS"/>
</dbReference>
<keyword evidence="8" id="KW-1185">Reference proteome</keyword>
<gene>
    <name evidence="7" type="ORF">WJX75_005533</name>
</gene>
<feature type="domain" description="Peptidase S8/S53" evidence="6">
    <location>
        <begin position="170"/>
        <end position="431"/>
    </location>
</feature>
<dbReference type="Pfam" id="PF00082">
    <property type="entry name" value="Peptidase_S8"/>
    <property type="match status" value="1"/>
</dbReference>
<evidence type="ECO:0000259" key="6">
    <source>
        <dbReference type="Pfam" id="PF00082"/>
    </source>
</evidence>
<keyword evidence="3 5" id="KW-0378">Hydrolase</keyword>
<comment type="caution">
    <text evidence="7">The sequence shown here is derived from an EMBL/GenBank/DDBJ whole genome shotgun (WGS) entry which is preliminary data.</text>
</comment>
<dbReference type="InterPro" id="IPR034193">
    <property type="entry name" value="PCSK9_ProteinaseK-like"/>
</dbReference>
<dbReference type="EMBL" id="JALJOT010000015">
    <property type="protein sequence ID" value="KAK9902768.1"/>
    <property type="molecule type" value="Genomic_DNA"/>
</dbReference>
<dbReference type="PROSITE" id="PS51892">
    <property type="entry name" value="SUBTILASE"/>
    <property type="match status" value="1"/>
</dbReference>
<dbReference type="InterPro" id="IPR050131">
    <property type="entry name" value="Peptidase_S8_subtilisin-like"/>
</dbReference>
<dbReference type="PANTHER" id="PTHR43806">
    <property type="entry name" value="PEPTIDASE S8"/>
    <property type="match status" value="1"/>
</dbReference>
<evidence type="ECO:0000256" key="2">
    <source>
        <dbReference type="ARBA" id="ARBA00022670"/>
    </source>
</evidence>
<feature type="active site" description="Charge relay system" evidence="5">
    <location>
        <position position="220"/>
    </location>
</feature>
<dbReference type="PROSITE" id="PS00137">
    <property type="entry name" value="SUBTILASE_HIS"/>
    <property type="match status" value="1"/>
</dbReference>
<dbReference type="PRINTS" id="PR00723">
    <property type="entry name" value="SUBTILISIN"/>
</dbReference>
<keyword evidence="2 5" id="KW-0645">Protease</keyword>
<name>A0ABR2YD38_9CHLO</name>
<dbReference type="InterPro" id="IPR023828">
    <property type="entry name" value="Peptidase_S8_Ser-AS"/>
</dbReference>
<feature type="active site" description="Charge relay system" evidence="5">
    <location>
        <position position="179"/>
    </location>
</feature>
<sequence length="466" mass="47974">MPGACTRLYSTSLSGLAGQFTAAQYTRFLECFGHGILYSEHDMQVYKAEGPAPTAAAQARRRSLLDSTSIPIDTQTTDEFAGVDNTETATNTPQLLALSAPLQKGAASLSTSGLLSSYFSTGSNGALVGVKGVKQQLLQKASWNLDRLDQQDPNLDGIYRFGRQSTVGTGKGVTIYTIDSGIRQSHQEFQAWSGGHGRASYGRNFAGGANDGDASDCDGHGTHVASTAAGRTVGVAKEASVVALRVLDCNGSGRISDVVAALDWLAANHALPAIATLSLGVPEGKWSTALSDTVKTLIEDHAVTVVVAAGNSAVDSCLMSPGNVNGTLNVAASDLGPQKFDGPQGSSAMDTIYQYSNTGPCIDLFAPGVNILAACGGAGRCQQLNDTAYAWASGTSMAVPHAAGVAAIYLADHTSATPQQVIKAITNAAGQGQIKSPALLPGTPNLLLSSDLYGDYRSRVTAASGP</sequence>
<feature type="active site" description="Charge relay system" evidence="5">
    <location>
        <position position="396"/>
    </location>
</feature>
<proteinExistence type="inferred from homology"/>
<dbReference type="PROSITE" id="PS00138">
    <property type="entry name" value="SUBTILASE_SER"/>
    <property type="match status" value="1"/>
</dbReference>
<accession>A0ABR2YD38</accession>
<dbReference type="Proteomes" id="UP001491310">
    <property type="component" value="Unassembled WGS sequence"/>
</dbReference>
<dbReference type="InterPro" id="IPR000209">
    <property type="entry name" value="Peptidase_S8/S53_dom"/>
</dbReference>
<protein>
    <recommendedName>
        <fullName evidence="6">Peptidase S8/S53 domain-containing protein</fullName>
    </recommendedName>
</protein>
<dbReference type="SUPFAM" id="SSF52743">
    <property type="entry name" value="Subtilisin-like"/>
    <property type="match status" value="1"/>
</dbReference>